<sequence length="498" mass="57642">MGVAVFIVFSTCVAIIYYAIYKHLQHRRKFDGIPSPRSYPFVGHMLITKPDSSGFIDQVMGMASIYPEKPRIVAFWAFIMPIVMIYSPESLEPIFTNPKHLNKPFLYDLLKPWLGLGLLTKSAETWRPRRKLLTPTFHYDILKNFVYVFNKQADIMVQQIRKQLETSDEAVEIGKYVTLCALDIICETSMGQCVNAQFESESEYVVAVHRINDIIQRRQKEPWVWNDILFNLIGDGKEHKWALNVLHSFTKKVIKERREEFLRDSMVTSERLAFLDQLLLLEQKGEITVEEIQYEVDTFMFEGHDTTSAGITWACHLLGNHPEVQRKVVEELEAVIGDAHEISYEHLSQLKYCECVIKESLRLYPSVPIFARVLGDDQEVSGHILPKGTQILVNPYLIHRDPSHWDNPEEFRPERFLPENCVGRNAFAFVPFSAGSRNCIGQRFALMEEKTLLASILRNFRIESVKRRDQQEFTSELILRPVGGVQLKMHPRPSKLVL</sequence>
<name>A0AC34GQ62_9BILA</name>
<evidence type="ECO:0000313" key="1">
    <source>
        <dbReference type="Proteomes" id="UP000887579"/>
    </source>
</evidence>
<protein>
    <submittedName>
        <fullName evidence="2">Cytochrome P450</fullName>
    </submittedName>
</protein>
<evidence type="ECO:0000313" key="2">
    <source>
        <dbReference type="WBParaSite" id="ES5_v2.g6509.t1"/>
    </source>
</evidence>
<dbReference type="WBParaSite" id="ES5_v2.g6509.t1">
    <property type="protein sequence ID" value="ES5_v2.g6509.t1"/>
    <property type="gene ID" value="ES5_v2.g6509"/>
</dbReference>
<reference evidence="2" key="1">
    <citation type="submission" date="2022-11" db="UniProtKB">
        <authorList>
            <consortium name="WormBaseParasite"/>
        </authorList>
    </citation>
    <scope>IDENTIFICATION</scope>
</reference>
<proteinExistence type="predicted"/>
<accession>A0AC34GQ62</accession>
<organism evidence="1 2">
    <name type="scientific">Panagrolaimus sp. ES5</name>
    <dbReference type="NCBI Taxonomy" id="591445"/>
    <lineage>
        <taxon>Eukaryota</taxon>
        <taxon>Metazoa</taxon>
        <taxon>Ecdysozoa</taxon>
        <taxon>Nematoda</taxon>
        <taxon>Chromadorea</taxon>
        <taxon>Rhabditida</taxon>
        <taxon>Tylenchina</taxon>
        <taxon>Panagrolaimomorpha</taxon>
        <taxon>Panagrolaimoidea</taxon>
        <taxon>Panagrolaimidae</taxon>
        <taxon>Panagrolaimus</taxon>
    </lineage>
</organism>
<dbReference type="Proteomes" id="UP000887579">
    <property type="component" value="Unplaced"/>
</dbReference>